<dbReference type="RefSeq" id="WP_064243202.1">
    <property type="nucleotide sequence ID" value="NZ_LPUX01000062.1"/>
</dbReference>
<dbReference type="InterPro" id="IPR001638">
    <property type="entry name" value="Solute-binding_3/MltF_N"/>
</dbReference>
<feature type="domain" description="Solute-binding protein family 3/N-terminal" evidence="5">
    <location>
        <begin position="42"/>
        <end position="264"/>
    </location>
</feature>
<evidence type="ECO:0000313" key="6">
    <source>
        <dbReference type="EMBL" id="OAP37661.1"/>
    </source>
</evidence>
<keyword evidence="2" id="KW-0813">Transport</keyword>
<accession>A0A178XQY9</accession>
<comment type="caution">
    <text evidence="6">The sequence shown here is derived from an EMBL/GenBank/DDBJ whole genome shotgun (WGS) entry which is preliminary data.</text>
</comment>
<sequence>MRTIANLSTTAAVICSTALGSLAPAYAACTNDTWAKIKERGKIVVGVKTDAKPWGFIDADGKLVGMEADMAKEVADTIGVELELVGVQSSNRMQFLEQGKIDLMIATMSDRKDRRDIVGVVLPNYYTSGTNIMAPKALGLKEWSQLKDKPVCGLQGSFHNKAIEEHHGAKVIAFDNNAAAKQALRDKKCMAWVFDDSSIAADLASGEYADYEMPLKTENDNPWALAVPLAERECVFGRFMSGMEFNWLQSGHLSELEKKWGVQESAFLKAQQERFKDWLAK</sequence>
<gene>
    <name evidence="6" type="ORF">AU381_12790</name>
</gene>
<dbReference type="Pfam" id="PF00497">
    <property type="entry name" value="SBP_bac_3"/>
    <property type="match status" value="1"/>
</dbReference>
<protein>
    <submittedName>
        <fullName evidence="6">ABC transporter substrate-binding protein</fullName>
    </submittedName>
</protein>
<dbReference type="EMBL" id="LPUX01000062">
    <property type="protein sequence ID" value="OAP37661.1"/>
    <property type="molecule type" value="Genomic_DNA"/>
</dbReference>
<evidence type="ECO:0000256" key="1">
    <source>
        <dbReference type="ARBA" id="ARBA00010333"/>
    </source>
</evidence>
<dbReference type="OrthoDB" id="6192933at2"/>
<dbReference type="AlphaFoldDB" id="A0A178XQY9"/>
<keyword evidence="7" id="KW-1185">Reference proteome</keyword>
<dbReference type="SMART" id="SM00062">
    <property type="entry name" value="PBPb"/>
    <property type="match status" value="1"/>
</dbReference>
<evidence type="ECO:0000256" key="4">
    <source>
        <dbReference type="SAM" id="SignalP"/>
    </source>
</evidence>
<organism evidence="6 7">
    <name type="scientific">Sinorhizobium glycinis</name>
    <dbReference type="NCBI Taxonomy" id="1472378"/>
    <lineage>
        <taxon>Bacteria</taxon>
        <taxon>Pseudomonadati</taxon>
        <taxon>Pseudomonadota</taxon>
        <taxon>Alphaproteobacteria</taxon>
        <taxon>Hyphomicrobiales</taxon>
        <taxon>Rhizobiaceae</taxon>
        <taxon>Sinorhizobium/Ensifer group</taxon>
        <taxon>Sinorhizobium</taxon>
    </lineage>
</organism>
<dbReference type="Gene3D" id="3.40.190.10">
    <property type="entry name" value="Periplasmic binding protein-like II"/>
    <property type="match status" value="2"/>
</dbReference>
<reference evidence="6 7" key="1">
    <citation type="journal article" date="2016" name="Int. J. Syst. Evol. Microbiol.">
        <title>Ensifer glycinis sp. nov., an novel rhizobial species associated with Glycine spp.</title>
        <authorList>
            <person name="Yan H."/>
            <person name="Yan J."/>
            <person name="Sui X.H."/>
            <person name="Wang E.T."/>
            <person name="Chen W.X."/>
            <person name="Zhang X.X."/>
            <person name="Chen W.F."/>
        </authorList>
    </citation>
    <scope>NUCLEOTIDE SEQUENCE [LARGE SCALE GENOMIC DNA]</scope>
    <source>
        <strain evidence="6 7">CCBAU 23380</strain>
    </source>
</reference>
<dbReference type="STRING" id="1472378.AU381_12790"/>
<dbReference type="InterPro" id="IPR051455">
    <property type="entry name" value="Bact_solute-bind_prot3"/>
</dbReference>
<keyword evidence="3 4" id="KW-0732">Signal</keyword>
<comment type="similarity">
    <text evidence="1">Belongs to the bacterial solute-binding protein 3 family.</text>
</comment>
<dbReference type="SUPFAM" id="SSF53850">
    <property type="entry name" value="Periplasmic binding protein-like II"/>
    <property type="match status" value="1"/>
</dbReference>
<proteinExistence type="inferred from homology"/>
<dbReference type="PANTHER" id="PTHR30085:SF6">
    <property type="entry name" value="ABC TRANSPORTER GLUTAMINE-BINDING PROTEIN GLNH"/>
    <property type="match status" value="1"/>
</dbReference>
<evidence type="ECO:0000259" key="5">
    <source>
        <dbReference type="SMART" id="SM00062"/>
    </source>
</evidence>
<dbReference type="Proteomes" id="UP000094025">
    <property type="component" value="Unassembled WGS sequence"/>
</dbReference>
<dbReference type="GO" id="GO:0030288">
    <property type="term" value="C:outer membrane-bounded periplasmic space"/>
    <property type="evidence" value="ECO:0007669"/>
    <property type="project" value="TreeGrafter"/>
</dbReference>
<name>A0A178XQY9_9HYPH</name>
<evidence type="ECO:0000256" key="2">
    <source>
        <dbReference type="ARBA" id="ARBA00022448"/>
    </source>
</evidence>
<dbReference type="PANTHER" id="PTHR30085">
    <property type="entry name" value="AMINO ACID ABC TRANSPORTER PERMEASE"/>
    <property type="match status" value="1"/>
</dbReference>
<evidence type="ECO:0000256" key="3">
    <source>
        <dbReference type="ARBA" id="ARBA00022729"/>
    </source>
</evidence>
<dbReference type="GO" id="GO:0006865">
    <property type="term" value="P:amino acid transport"/>
    <property type="evidence" value="ECO:0007669"/>
    <property type="project" value="TreeGrafter"/>
</dbReference>
<dbReference type="GO" id="GO:0005576">
    <property type="term" value="C:extracellular region"/>
    <property type="evidence" value="ECO:0007669"/>
    <property type="project" value="TreeGrafter"/>
</dbReference>
<feature type="signal peptide" evidence="4">
    <location>
        <begin position="1"/>
        <end position="27"/>
    </location>
</feature>
<evidence type="ECO:0000313" key="7">
    <source>
        <dbReference type="Proteomes" id="UP000094025"/>
    </source>
</evidence>
<feature type="chain" id="PRO_5008097137" evidence="4">
    <location>
        <begin position="28"/>
        <end position="281"/>
    </location>
</feature>